<comment type="pathway">
    <text evidence="1">Pyrimidine metabolism; dTTP biosynthesis.</text>
</comment>
<dbReference type="PANTHER" id="PTHR10344:SF1">
    <property type="entry name" value="THYMIDYLATE KINASE"/>
    <property type="match status" value="1"/>
</dbReference>
<evidence type="ECO:0000256" key="6">
    <source>
        <dbReference type="ARBA" id="ARBA00022727"/>
    </source>
</evidence>
<evidence type="ECO:0000256" key="4">
    <source>
        <dbReference type="ARBA" id="ARBA00017144"/>
    </source>
</evidence>
<proteinExistence type="inferred from homology"/>
<comment type="caution">
    <text evidence="11">The sequence shown here is derived from an EMBL/GenBank/DDBJ whole genome shotgun (WGS) entry which is preliminary data.</text>
</comment>
<dbReference type="InterPro" id="IPR027417">
    <property type="entry name" value="P-loop_NTPase"/>
</dbReference>
<dbReference type="SUPFAM" id="SSF52540">
    <property type="entry name" value="P-loop containing nucleoside triphosphate hydrolases"/>
    <property type="match status" value="1"/>
</dbReference>
<feature type="domain" description="Thymidylate kinase-like" evidence="10">
    <location>
        <begin position="59"/>
        <end position="240"/>
    </location>
</feature>
<dbReference type="FunFam" id="3.40.50.300:FF:000679">
    <property type="entry name" value="Thymidylate kinase"/>
    <property type="match status" value="1"/>
</dbReference>
<evidence type="ECO:0000256" key="1">
    <source>
        <dbReference type="ARBA" id="ARBA00004992"/>
    </source>
</evidence>
<gene>
    <name evidence="11" type="ORF">WJX74_000723</name>
</gene>
<evidence type="ECO:0000313" key="12">
    <source>
        <dbReference type="Proteomes" id="UP001438707"/>
    </source>
</evidence>
<dbReference type="NCBIfam" id="TIGR00041">
    <property type="entry name" value="DTMP_kinase"/>
    <property type="match status" value="1"/>
</dbReference>
<dbReference type="GO" id="GO:0006227">
    <property type="term" value="P:dUDP biosynthetic process"/>
    <property type="evidence" value="ECO:0007669"/>
    <property type="project" value="TreeGrafter"/>
</dbReference>
<dbReference type="GO" id="GO:0005829">
    <property type="term" value="C:cytosol"/>
    <property type="evidence" value="ECO:0007669"/>
    <property type="project" value="TreeGrafter"/>
</dbReference>
<organism evidence="11 12">
    <name type="scientific">Apatococcus lobatus</name>
    <dbReference type="NCBI Taxonomy" id="904363"/>
    <lineage>
        <taxon>Eukaryota</taxon>
        <taxon>Viridiplantae</taxon>
        <taxon>Chlorophyta</taxon>
        <taxon>core chlorophytes</taxon>
        <taxon>Trebouxiophyceae</taxon>
        <taxon>Chlorellales</taxon>
        <taxon>Chlorellaceae</taxon>
        <taxon>Apatococcus</taxon>
    </lineage>
</organism>
<dbReference type="GO" id="GO:0006233">
    <property type="term" value="P:dTDP biosynthetic process"/>
    <property type="evidence" value="ECO:0007669"/>
    <property type="project" value="InterPro"/>
</dbReference>
<dbReference type="EC" id="2.7.4.9" evidence="3"/>
<name>A0AAW1R374_9CHLO</name>
<dbReference type="GO" id="GO:0006235">
    <property type="term" value="P:dTTP biosynthetic process"/>
    <property type="evidence" value="ECO:0007669"/>
    <property type="project" value="TreeGrafter"/>
</dbReference>
<evidence type="ECO:0000256" key="2">
    <source>
        <dbReference type="ARBA" id="ARBA00009776"/>
    </source>
</evidence>
<dbReference type="PROSITE" id="PS01331">
    <property type="entry name" value="THYMIDYLATE_KINASE"/>
    <property type="match status" value="1"/>
</dbReference>
<evidence type="ECO:0000313" key="11">
    <source>
        <dbReference type="EMBL" id="KAK9828147.1"/>
    </source>
</evidence>
<protein>
    <recommendedName>
        <fullName evidence="4">Thymidylate kinase</fullName>
        <ecNumber evidence="3">2.7.4.9</ecNumber>
    </recommendedName>
</protein>
<evidence type="ECO:0000256" key="3">
    <source>
        <dbReference type="ARBA" id="ARBA00012980"/>
    </source>
</evidence>
<dbReference type="AlphaFoldDB" id="A0AAW1R374"/>
<sequence>MRPARVSVLLRPAAAYFGRFVPGRSAAQKAAVPRLYNLMPQKSEATLTQHRGRGALICFEGLDRSGKSTQSKRLLEYLKQQGDVELWRFPDRETPTGTLITAYLENAESLDDRAVHLLYSANRWEKMQGMVKKLESGTTILLDRYAYSGAAYTAAKNIQGASLAWCQASDAGLPAPDRTIYLHMSPTAAASRSGYGKERYENIRFQEQVAQQYNALAQQEPASWSIVDADQDVDVLSTEIQHLAMTVLDDVKQGRALRHLRPPDEPVLTLHALQVLKRSHAFGFHKCHGSRGKVKGRRPRMWNTMN</sequence>
<dbReference type="Proteomes" id="UP001438707">
    <property type="component" value="Unassembled WGS sequence"/>
</dbReference>
<keyword evidence="9" id="KW-0067">ATP-binding</keyword>
<dbReference type="EMBL" id="JALJOS010000016">
    <property type="protein sequence ID" value="KAK9828147.1"/>
    <property type="molecule type" value="Genomic_DNA"/>
</dbReference>
<evidence type="ECO:0000256" key="5">
    <source>
        <dbReference type="ARBA" id="ARBA00022679"/>
    </source>
</evidence>
<keyword evidence="6" id="KW-0545">Nucleotide biosynthesis</keyword>
<keyword evidence="5" id="KW-0808">Transferase</keyword>
<keyword evidence="7" id="KW-0547">Nucleotide-binding</keyword>
<dbReference type="InterPro" id="IPR018095">
    <property type="entry name" value="Thymidylate_kin_CS"/>
</dbReference>
<dbReference type="GO" id="GO:0005634">
    <property type="term" value="C:nucleus"/>
    <property type="evidence" value="ECO:0007669"/>
    <property type="project" value="TreeGrafter"/>
</dbReference>
<comment type="similarity">
    <text evidence="2">Belongs to the thymidylate kinase family.</text>
</comment>
<dbReference type="InterPro" id="IPR018094">
    <property type="entry name" value="Thymidylate_kinase"/>
</dbReference>
<keyword evidence="12" id="KW-1185">Reference proteome</keyword>
<dbReference type="CDD" id="cd01672">
    <property type="entry name" value="TMPK"/>
    <property type="match status" value="1"/>
</dbReference>
<evidence type="ECO:0000256" key="7">
    <source>
        <dbReference type="ARBA" id="ARBA00022741"/>
    </source>
</evidence>
<reference evidence="11 12" key="1">
    <citation type="journal article" date="2024" name="Nat. Commun.">
        <title>Phylogenomics reveals the evolutionary origins of lichenization in chlorophyte algae.</title>
        <authorList>
            <person name="Puginier C."/>
            <person name="Libourel C."/>
            <person name="Otte J."/>
            <person name="Skaloud P."/>
            <person name="Haon M."/>
            <person name="Grisel S."/>
            <person name="Petersen M."/>
            <person name="Berrin J.G."/>
            <person name="Delaux P.M."/>
            <person name="Dal Grande F."/>
            <person name="Keller J."/>
        </authorList>
    </citation>
    <scope>NUCLEOTIDE SEQUENCE [LARGE SCALE GENOMIC DNA]</scope>
    <source>
        <strain evidence="11 12">SAG 2145</strain>
    </source>
</reference>
<accession>A0AAW1R374</accession>
<evidence type="ECO:0000259" key="10">
    <source>
        <dbReference type="Pfam" id="PF02223"/>
    </source>
</evidence>
<evidence type="ECO:0000256" key="9">
    <source>
        <dbReference type="ARBA" id="ARBA00022840"/>
    </source>
</evidence>
<dbReference type="InterPro" id="IPR039430">
    <property type="entry name" value="Thymidylate_kin-like_dom"/>
</dbReference>
<dbReference type="PANTHER" id="PTHR10344">
    <property type="entry name" value="THYMIDYLATE KINASE"/>
    <property type="match status" value="1"/>
</dbReference>
<dbReference type="GO" id="GO:0004798">
    <property type="term" value="F:dTMP kinase activity"/>
    <property type="evidence" value="ECO:0007669"/>
    <property type="project" value="UniProtKB-EC"/>
</dbReference>
<dbReference type="HAMAP" id="MF_00165">
    <property type="entry name" value="Thymidylate_kinase"/>
    <property type="match status" value="1"/>
</dbReference>
<dbReference type="GO" id="GO:0005739">
    <property type="term" value="C:mitochondrion"/>
    <property type="evidence" value="ECO:0007669"/>
    <property type="project" value="TreeGrafter"/>
</dbReference>
<evidence type="ECO:0000256" key="8">
    <source>
        <dbReference type="ARBA" id="ARBA00022777"/>
    </source>
</evidence>
<dbReference type="Gene3D" id="3.40.50.300">
    <property type="entry name" value="P-loop containing nucleotide triphosphate hydrolases"/>
    <property type="match status" value="1"/>
</dbReference>
<dbReference type="Pfam" id="PF02223">
    <property type="entry name" value="Thymidylate_kin"/>
    <property type="match status" value="1"/>
</dbReference>
<dbReference type="GO" id="GO:0005524">
    <property type="term" value="F:ATP binding"/>
    <property type="evidence" value="ECO:0007669"/>
    <property type="project" value="UniProtKB-KW"/>
</dbReference>
<dbReference type="GO" id="GO:0004550">
    <property type="term" value="F:nucleoside diphosphate kinase activity"/>
    <property type="evidence" value="ECO:0007669"/>
    <property type="project" value="TreeGrafter"/>
</dbReference>
<keyword evidence="8" id="KW-0418">Kinase</keyword>